<accession>A0ABP0IZB7</accession>
<gene>
    <name evidence="2" type="ORF">CCMP2556_LOCUS8837</name>
</gene>
<reference evidence="2 3" key="1">
    <citation type="submission" date="2024-02" db="EMBL/GenBank/DDBJ databases">
        <authorList>
            <person name="Chen Y."/>
            <person name="Shah S."/>
            <person name="Dougan E. K."/>
            <person name="Thang M."/>
            <person name="Chan C."/>
        </authorList>
    </citation>
    <scope>NUCLEOTIDE SEQUENCE [LARGE SCALE GENOMIC DNA]</scope>
</reference>
<feature type="transmembrane region" description="Helical" evidence="1">
    <location>
        <begin position="596"/>
        <end position="613"/>
    </location>
</feature>
<evidence type="ECO:0000313" key="2">
    <source>
        <dbReference type="EMBL" id="CAK9007423.1"/>
    </source>
</evidence>
<keyword evidence="1" id="KW-0812">Transmembrane</keyword>
<feature type="transmembrane region" description="Helical" evidence="1">
    <location>
        <begin position="499"/>
        <end position="519"/>
    </location>
</feature>
<keyword evidence="3" id="KW-1185">Reference proteome</keyword>
<dbReference type="EMBL" id="CAXAMN010004047">
    <property type="protein sequence ID" value="CAK9007423.1"/>
    <property type="molecule type" value="Genomic_DNA"/>
</dbReference>
<comment type="caution">
    <text evidence="2">The sequence shown here is derived from an EMBL/GenBank/DDBJ whole genome shotgun (WGS) entry which is preliminary data.</text>
</comment>
<keyword evidence="1" id="KW-0472">Membrane</keyword>
<feature type="transmembrane region" description="Helical" evidence="1">
    <location>
        <begin position="114"/>
        <end position="142"/>
    </location>
</feature>
<evidence type="ECO:0000256" key="1">
    <source>
        <dbReference type="SAM" id="Phobius"/>
    </source>
</evidence>
<feature type="transmembrane region" description="Helical" evidence="1">
    <location>
        <begin position="372"/>
        <end position="398"/>
    </location>
</feature>
<evidence type="ECO:0008006" key="4">
    <source>
        <dbReference type="Google" id="ProtNLM"/>
    </source>
</evidence>
<proteinExistence type="predicted"/>
<feature type="transmembrane region" description="Helical" evidence="1">
    <location>
        <begin position="339"/>
        <end position="357"/>
    </location>
</feature>
<name>A0ABP0IZB7_9DINO</name>
<evidence type="ECO:0000313" key="3">
    <source>
        <dbReference type="Proteomes" id="UP001642484"/>
    </source>
</evidence>
<feature type="transmembrane region" description="Helical" evidence="1">
    <location>
        <begin position="72"/>
        <end position="93"/>
    </location>
</feature>
<organism evidence="2 3">
    <name type="scientific">Durusdinium trenchii</name>
    <dbReference type="NCBI Taxonomy" id="1381693"/>
    <lineage>
        <taxon>Eukaryota</taxon>
        <taxon>Sar</taxon>
        <taxon>Alveolata</taxon>
        <taxon>Dinophyceae</taxon>
        <taxon>Suessiales</taxon>
        <taxon>Symbiodiniaceae</taxon>
        <taxon>Durusdinium</taxon>
    </lineage>
</organism>
<dbReference type="Proteomes" id="UP001642484">
    <property type="component" value="Unassembled WGS sequence"/>
</dbReference>
<feature type="transmembrane region" description="Helical" evidence="1">
    <location>
        <begin position="531"/>
        <end position="551"/>
    </location>
</feature>
<protein>
    <recommendedName>
        <fullName evidence="4">Solute carrier family 40 protein</fullName>
    </recommendedName>
</protein>
<keyword evidence="1" id="KW-1133">Transmembrane helix</keyword>
<feature type="transmembrane region" description="Helical" evidence="1">
    <location>
        <begin position="251"/>
        <end position="279"/>
    </location>
</feature>
<feature type="transmembrane region" description="Helical" evidence="1">
    <location>
        <begin position="6"/>
        <end position="28"/>
    </location>
</feature>
<feature type="transmembrane region" description="Helical" evidence="1">
    <location>
        <begin position="558"/>
        <end position="576"/>
    </location>
</feature>
<feature type="transmembrane region" description="Helical" evidence="1">
    <location>
        <begin position="43"/>
        <end position="66"/>
    </location>
</feature>
<sequence length="649" mass="71441">MMEIEQTIALGYGSCAVAPLALFCLWCYRDELEGVINAIKGTLWLWLTVPVTLVLWLEILWLPIWLANFVAVVVQLIMGILSLQLFGLTLRVLQSFSSKLRSKLRKAMSARSKGPLTLALTAMGSLISAMGLLIGLIAPWVFFTATQVLLIQALQHGWEPPFVLHPLKMQARFLRSNLTPEDIAHLQNLTMPDKVIPKACQAIRTSDLVDNVTAGITCASWCRAVDLYLPSSNYLFWCLKAEAWWAFSPPLAIAFAGFHLAIPISILSAVLYALPAIWVTCRARLRSDQNATAGYENLPLSSSDAPPSLPSADWPLEKPSSTDILSRFAHWMYNNDRDAAIFLAKVAVGFNIFEVVGDVNSSFNLLALGQPFYALAMLASIILPNYPGLFQIGMAQALEKCTQQGMVSEKLLEHQEREGLIEGAISCIIALCALVRTPAMSPFSTASLAFTVCTSIAFSIPSGSTARALLQAKVEGKLNLNDYYQFSKARKDLEPAQKYFISVLVMSSGCALGLMLCAVGDWMQNLSSGPTAFHCMSCWKLVVGFVGCNLLLLRTMFVTKYIVTVLFIIFWILQWIDVVQHSDCLLTCEEWHIRQMIFSVLGTVASLASLWWWQTSSLVTDVMEDYAHAHVVSPSSSSCSSPSSSSSST</sequence>